<evidence type="ECO:0000313" key="2">
    <source>
        <dbReference type="Proteomes" id="UP000008021"/>
    </source>
</evidence>
<accession>A0A0E0DHN5</accession>
<keyword evidence="2" id="KW-1185">Reference proteome</keyword>
<proteinExistence type="predicted"/>
<evidence type="ECO:0000313" key="1">
    <source>
        <dbReference type="EnsemblPlants" id="OMERI04G19260.1"/>
    </source>
</evidence>
<dbReference type="EnsemblPlants" id="OMERI04G19260.1">
    <property type="protein sequence ID" value="OMERI04G19260.1"/>
    <property type="gene ID" value="OMERI04G19260"/>
</dbReference>
<reference evidence="1" key="2">
    <citation type="submission" date="2018-05" db="EMBL/GenBank/DDBJ databases">
        <title>OmerRS3 (Oryza meridionalis Reference Sequence Version 3).</title>
        <authorList>
            <person name="Zhang J."/>
            <person name="Kudrna D."/>
            <person name="Lee S."/>
            <person name="Talag J."/>
            <person name="Welchert J."/>
            <person name="Wing R.A."/>
        </authorList>
    </citation>
    <scope>NUCLEOTIDE SEQUENCE [LARGE SCALE GENOMIC DNA]</scope>
    <source>
        <strain evidence="1">cv. OR44</strain>
    </source>
</reference>
<dbReference type="Proteomes" id="UP000008021">
    <property type="component" value="Chromosome 4"/>
</dbReference>
<protein>
    <submittedName>
        <fullName evidence="1">Uncharacterized protein</fullName>
    </submittedName>
</protein>
<dbReference type="HOGENOM" id="CLU_2626105_0_0_1"/>
<reference evidence="1" key="1">
    <citation type="submission" date="2015-04" db="UniProtKB">
        <authorList>
            <consortium name="EnsemblPlants"/>
        </authorList>
    </citation>
    <scope>IDENTIFICATION</scope>
</reference>
<organism evidence="1">
    <name type="scientific">Oryza meridionalis</name>
    <dbReference type="NCBI Taxonomy" id="40149"/>
    <lineage>
        <taxon>Eukaryota</taxon>
        <taxon>Viridiplantae</taxon>
        <taxon>Streptophyta</taxon>
        <taxon>Embryophyta</taxon>
        <taxon>Tracheophyta</taxon>
        <taxon>Spermatophyta</taxon>
        <taxon>Magnoliopsida</taxon>
        <taxon>Liliopsida</taxon>
        <taxon>Poales</taxon>
        <taxon>Poaceae</taxon>
        <taxon>BOP clade</taxon>
        <taxon>Oryzoideae</taxon>
        <taxon>Oryzeae</taxon>
        <taxon>Oryzinae</taxon>
        <taxon>Oryza</taxon>
    </lineage>
</organism>
<sequence length="78" mass="9252">MRLWSFPRRRTFAFPSAPAPYDGVRPPAEGHVSRHFSAERRSREMHWGATGSCGHRFASSYSYSTPWHSWSRRWTNRR</sequence>
<dbReference type="Gramene" id="OMERI04G19260.1">
    <property type="protein sequence ID" value="OMERI04G19260.1"/>
    <property type="gene ID" value="OMERI04G19260"/>
</dbReference>
<name>A0A0E0DHN5_9ORYZ</name>
<dbReference type="AlphaFoldDB" id="A0A0E0DHN5"/>